<protein>
    <submittedName>
        <fullName evidence="2">Uncharacterized protein</fullName>
    </submittedName>
</protein>
<name>M4B6T5_HYAAE</name>
<dbReference type="EnsemblProtists" id="HpaT801986">
    <property type="protein sequence ID" value="HpaP801986"/>
    <property type="gene ID" value="HpaG801986"/>
</dbReference>
<sequence>MWLLHLARTNGHAGEVVVVIGARAGEVGANTVGDAAALDRRSGLAANKATTQSLPEMMSQQQELSREWQKERKCRCPQEDVGLMGKGEKEMAQTRMGKSGQDKKHVGTNE</sequence>
<dbReference type="EMBL" id="JH598637">
    <property type="status" value="NOT_ANNOTATED_CDS"/>
    <property type="molecule type" value="Genomic_DNA"/>
</dbReference>
<evidence type="ECO:0000313" key="3">
    <source>
        <dbReference type="Proteomes" id="UP000011713"/>
    </source>
</evidence>
<reference evidence="2" key="2">
    <citation type="submission" date="2015-06" db="UniProtKB">
        <authorList>
            <consortium name="EnsemblProtists"/>
        </authorList>
    </citation>
    <scope>IDENTIFICATION</scope>
    <source>
        <strain evidence="2">Emoy2</strain>
    </source>
</reference>
<feature type="region of interest" description="Disordered" evidence="1">
    <location>
        <begin position="79"/>
        <end position="110"/>
    </location>
</feature>
<accession>M4B6T5</accession>
<dbReference type="InParanoid" id="M4B6T5"/>
<proteinExistence type="predicted"/>
<organism evidence="2 3">
    <name type="scientific">Hyaloperonospora arabidopsidis (strain Emoy2)</name>
    <name type="common">Downy mildew agent</name>
    <name type="synonym">Peronospora arabidopsidis</name>
    <dbReference type="NCBI Taxonomy" id="559515"/>
    <lineage>
        <taxon>Eukaryota</taxon>
        <taxon>Sar</taxon>
        <taxon>Stramenopiles</taxon>
        <taxon>Oomycota</taxon>
        <taxon>Peronosporomycetes</taxon>
        <taxon>Peronosporales</taxon>
        <taxon>Peronosporaceae</taxon>
        <taxon>Hyaloperonospora</taxon>
    </lineage>
</organism>
<evidence type="ECO:0000256" key="1">
    <source>
        <dbReference type="SAM" id="MobiDB-lite"/>
    </source>
</evidence>
<dbReference type="AlphaFoldDB" id="M4B6T5"/>
<dbReference type="Proteomes" id="UP000011713">
    <property type="component" value="Unassembled WGS sequence"/>
</dbReference>
<dbReference type="EnsemblProtists" id="HpaT801985">
    <property type="protein sequence ID" value="HpaP801985"/>
    <property type="gene ID" value="HpaG801985"/>
</dbReference>
<feature type="compositionally biased region" description="Basic and acidic residues" evidence="1">
    <location>
        <begin position="100"/>
        <end position="110"/>
    </location>
</feature>
<keyword evidence="3" id="KW-1185">Reference proteome</keyword>
<dbReference type="HOGENOM" id="CLU_2175905_0_0_1"/>
<evidence type="ECO:0000313" key="2">
    <source>
        <dbReference type="EnsemblProtists" id="HpaP801986"/>
    </source>
</evidence>
<reference evidence="3" key="1">
    <citation type="journal article" date="2010" name="Science">
        <title>Signatures of adaptation to obligate biotrophy in the Hyaloperonospora arabidopsidis genome.</title>
        <authorList>
            <person name="Baxter L."/>
            <person name="Tripathy S."/>
            <person name="Ishaque N."/>
            <person name="Boot N."/>
            <person name="Cabral A."/>
            <person name="Kemen E."/>
            <person name="Thines M."/>
            <person name="Ah-Fong A."/>
            <person name="Anderson R."/>
            <person name="Badejoko W."/>
            <person name="Bittner-Eddy P."/>
            <person name="Boore J.L."/>
            <person name="Chibucos M.C."/>
            <person name="Coates M."/>
            <person name="Dehal P."/>
            <person name="Delehaunty K."/>
            <person name="Dong S."/>
            <person name="Downton P."/>
            <person name="Dumas B."/>
            <person name="Fabro G."/>
            <person name="Fronick C."/>
            <person name="Fuerstenberg S.I."/>
            <person name="Fulton L."/>
            <person name="Gaulin E."/>
            <person name="Govers F."/>
            <person name="Hughes L."/>
            <person name="Humphray S."/>
            <person name="Jiang R.H."/>
            <person name="Judelson H."/>
            <person name="Kamoun S."/>
            <person name="Kyung K."/>
            <person name="Meijer H."/>
            <person name="Minx P."/>
            <person name="Morris P."/>
            <person name="Nelson J."/>
            <person name="Phuntumart V."/>
            <person name="Qutob D."/>
            <person name="Rehmany A."/>
            <person name="Rougon-Cardoso A."/>
            <person name="Ryden P."/>
            <person name="Torto-Alalibo T."/>
            <person name="Studholme D."/>
            <person name="Wang Y."/>
            <person name="Win J."/>
            <person name="Wood J."/>
            <person name="Clifton S.W."/>
            <person name="Rogers J."/>
            <person name="Van den Ackerveken G."/>
            <person name="Jones J.D."/>
            <person name="McDowell J.M."/>
            <person name="Beynon J."/>
            <person name="Tyler B.M."/>
        </authorList>
    </citation>
    <scope>NUCLEOTIDE SEQUENCE [LARGE SCALE GENOMIC DNA]</scope>
    <source>
        <strain evidence="3">Emoy2</strain>
    </source>
</reference>
<dbReference type="VEuPathDB" id="FungiDB:HpaG801986"/>